<dbReference type="PANTHER" id="PTHR30411:SF0">
    <property type="entry name" value="CYS-TRNA(PRO)_CYS-TRNA(CYS) DEACYLASE YBAK"/>
    <property type="match status" value="1"/>
</dbReference>
<evidence type="ECO:0000256" key="3">
    <source>
        <dbReference type="ARBA" id="ARBA00023239"/>
    </source>
</evidence>
<dbReference type="Gene3D" id="3.90.960.10">
    <property type="entry name" value="YbaK/aminoacyl-tRNA synthetase-associated domain"/>
    <property type="match status" value="1"/>
</dbReference>
<dbReference type="RefSeq" id="WP_377938819.1">
    <property type="nucleotide sequence ID" value="NZ_JBHTHQ010000021.1"/>
</dbReference>
<evidence type="ECO:0000256" key="2">
    <source>
        <dbReference type="ARBA" id="ARBA00022917"/>
    </source>
</evidence>
<dbReference type="InterPro" id="IPR004369">
    <property type="entry name" value="Prolyl-tRNA_editing_YbaK/EbsC"/>
</dbReference>
<reference evidence="7" key="1">
    <citation type="journal article" date="2019" name="Int. J. Syst. Evol. Microbiol.">
        <title>The Global Catalogue of Microorganisms (GCM) 10K type strain sequencing project: providing services to taxonomists for standard genome sequencing and annotation.</title>
        <authorList>
            <consortium name="The Broad Institute Genomics Platform"/>
            <consortium name="The Broad Institute Genome Sequencing Center for Infectious Disease"/>
            <person name="Wu L."/>
            <person name="Ma J."/>
        </authorList>
    </citation>
    <scope>NUCLEOTIDE SEQUENCE [LARGE SCALE GENOMIC DNA]</scope>
    <source>
        <strain evidence="7">CCM 8604</strain>
    </source>
</reference>
<evidence type="ECO:0000313" key="7">
    <source>
        <dbReference type="Proteomes" id="UP001597036"/>
    </source>
</evidence>
<keyword evidence="2 4" id="KW-0648">Protein biosynthesis</keyword>
<dbReference type="SUPFAM" id="SSF55826">
    <property type="entry name" value="YbaK/ProRS associated domain"/>
    <property type="match status" value="1"/>
</dbReference>
<dbReference type="PANTHER" id="PTHR30411">
    <property type="entry name" value="CYTOPLASMIC PROTEIN"/>
    <property type="match status" value="1"/>
</dbReference>
<protein>
    <recommendedName>
        <fullName evidence="4">Cys-tRNA(Pro)/Cys-tRNA(Cys) deacylase</fullName>
        <ecNumber evidence="4">4.2.-.-</ecNumber>
    </recommendedName>
</protein>
<evidence type="ECO:0000256" key="1">
    <source>
        <dbReference type="ARBA" id="ARBA00009798"/>
    </source>
</evidence>
<sequence length="181" mass="19295">MGHKKRKTTENSVGVGTPALMQLEEAGISFTIYTYKHDTLHETEGFGLEGAAQIDKDPNSMYKTLLVDIGERPGHDLVTAVVPVTCHLNLKQLAATVGVKKAQMADPDVAQKQTGYVVGGISPLGQKMKHVTVLDESMLNFEEVLISGGRRGLSVGVSPLELQELLGAKIAPIAAQGSHPL</sequence>
<name>A0ABW2YAI5_9BIFI</name>
<organism evidence="6 7">
    <name type="scientific">Alloscardovia venturai</name>
    <dbReference type="NCBI Taxonomy" id="1769421"/>
    <lineage>
        <taxon>Bacteria</taxon>
        <taxon>Bacillati</taxon>
        <taxon>Actinomycetota</taxon>
        <taxon>Actinomycetes</taxon>
        <taxon>Bifidobacteriales</taxon>
        <taxon>Bifidobacteriaceae</taxon>
        <taxon>Alloscardovia</taxon>
    </lineage>
</organism>
<keyword evidence="3 4" id="KW-0456">Lyase</keyword>
<dbReference type="InterPro" id="IPR007214">
    <property type="entry name" value="YbaK/aa-tRNA-synth-assoc-dom"/>
</dbReference>
<dbReference type="EC" id="4.2.-.-" evidence="4"/>
<evidence type="ECO:0000256" key="4">
    <source>
        <dbReference type="PIRNR" id="PIRNR006181"/>
    </source>
</evidence>
<evidence type="ECO:0000259" key="5">
    <source>
        <dbReference type="Pfam" id="PF04073"/>
    </source>
</evidence>
<comment type="similarity">
    <text evidence="1 4">Belongs to the prolyl-tRNA editing family. YbaK/EbsC subfamily.</text>
</comment>
<dbReference type="PIRSF" id="PIRSF006181">
    <property type="entry name" value="EbsC_YbaK"/>
    <property type="match status" value="1"/>
</dbReference>
<accession>A0ABW2YAI5</accession>
<dbReference type="CDD" id="cd00002">
    <property type="entry name" value="YbaK_deacylase"/>
    <property type="match status" value="1"/>
</dbReference>
<keyword evidence="7" id="KW-1185">Reference proteome</keyword>
<dbReference type="Proteomes" id="UP001597036">
    <property type="component" value="Unassembled WGS sequence"/>
</dbReference>
<comment type="caution">
    <text evidence="6">The sequence shown here is derived from an EMBL/GenBank/DDBJ whole genome shotgun (WGS) entry which is preliminary data.</text>
</comment>
<evidence type="ECO:0000313" key="6">
    <source>
        <dbReference type="EMBL" id="MFD0705122.1"/>
    </source>
</evidence>
<dbReference type="InterPro" id="IPR036754">
    <property type="entry name" value="YbaK/aa-tRNA-synt-asso_dom_sf"/>
</dbReference>
<feature type="domain" description="YbaK/aminoacyl-tRNA synthetase-associated" evidence="5">
    <location>
        <begin position="50"/>
        <end position="165"/>
    </location>
</feature>
<dbReference type="Pfam" id="PF04073">
    <property type="entry name" value="tRNA_edit"/>
    <property type="match status" value="1"/>
</dbReference>
<gene>
    <name evidence="6" type="ORF">ACFQY8_05110</name>
</gene>
<dbReference type="EMBL" id="JBHTHQ010000021">
    <property type="protein sequence ID" value="MFD0705122.1"/>
    <property type="molecule type" value="Genomic_DNA"/>
</dbReference>
<proteinExistence type="inferred from homology"/>